<proteinExistence type="predicted"/>
<dbReference type="RefSeq" id="XP_028860796.1">
    <property type="nucleotide sequence ID" value="XM_029004070.1"/>
</dbReference>
<evidence type="ECO:0000313" key="1">
    <source>
        <dbReference type="EMBL" id="SBT87864.1"/>
    </source>
</evidence>
<sequence length="248" mass="30028">MNRDKLKYNKMNYNKFECANTNYGKINYNKMNLFCENFDMNYVLDELKKNFDKRKHLMCDINDYILSSEKKKKDLNKYEENLIEKQTKILTHTKTNYKKLNNINYVKYYLPYCIQPKTNNTNMCLRKNSYLKNSKKQNILRELNIKKKLTEYKIDRFIKKYTGKFKTKSILHKQISEIYKEKCKIEICIKNKKNSMLNFNVAIGHIAFFDYKENILLENVTFVNNSNEKKLPWIFIQSSSIMFFKKIA</sequence>
<accession>A0A1D3JMG6</accession>
<dbReference type="Proteomes" id="UP000219813">
    <property type="component" value="Chromosome 7"/>
</dbReference>
<dbReference type="OMA" id="YLPYCIQ"/>
<dbReference type="AlphaFoldDB" id="A0A1D3JMG6"/>
<name>A0A1D3JMG6_PLAMA</name>
<protein>
    <submittedName>
        <fullName evidence="1">Uncharacterized protein</fullName>
    </submittedName>
</protein>
<dbReference type="OrthoDB" id="368870at2759"/>
<gene>
    <name evidence="1" type="primary">PmUG01_07032600</name>
    <name evidence="1" type="ORF">PMUG01_07032600</name>
</gene>
<dbReference type="GeneID" id="39867889"/>
<keyword evidence="2" id="KW-1185">Reference proteome</keyword>
<dbReference type="EMBL" id="LT594628">
    <property type="protein sequence ID" value="SBT87864.1"/>
    <property type="molecule type" value="Genomic_DNA"/>
</dbReference>
<dbReference type="VEuPathDB" id="PlasmoDB:PmUG01_07032600"/>
<organism evidence="1 2">
    <name type="scientific">Plasmodium malariae</name>
    <dbReference type="NCBI Taxonomy" id="5858"/>
    <lineage>
        <taxon>Eukaryota</taxon>
        <taxon>Sar</taxon>
        <taxon>Alveolata</taxon>
        <taxon>Apicomplexa</taxon>
        <taxon>Aconoidasida</taxon>
        <taxon>Haemosporida</taxon>
        <taxon>Plasmodiidae</taxon>
        <taxon>Plasmodium</taxon>
        <taxon>Plasmodium (Plasmodium)</taxon>
    </lineage>
</organism>
<evidence type="ECO:0000313" key="2">
    <source>
        <dbReference type="Proteomes" id="UP000219813"/>
    </source>
</evidence>
<dbReference type="KEGG" id="pmal:PMUG01_07032600"/>
<reference evidence="1 2" key="1">
    <citation type="submission" date="2016-06" db="EMBL/GenBank/DDBJ databases">
        <authorList>
            <consortium name="Pathogen Informatics"/>
        </authorList>
    </citation>
    <scope>NUCLEOTIDE SEQUENCE [LARGE SCALE GENOMIC DNA]</scope>
</reference>